<evidence type="ECO:0000313" key="2">
    <source>
        <dbReference type="Proteomes" id="UP001139104"/>
    </source>
</evidence>
<name>A0ABS9Z355_9HYPH</name>
<comment type="caution">
    <text evidence="1">The sequence shown here is derived from an EMBL/GenBank/DDBJ whole genome shotgun (WGS) entry which is preliminary data.</text>
</comment>
<reference evidence="1" key="1">
    <citation type="journal article" date="2022" name="ISME J.">
        <title>Identification of active gaseous-alkane degraders at natural gas seeps.</title>
        <authorList>
            <person name="Farhan Ul Haque M."/>
            <person name="Hernandez M."/>
            <person name="Crombie A.T."/>
            <person name="Murrell J.C."/>
        </authorList>
    </citation>
    <scope>NUCLEOTIDE SEQUENCE</scope>
    <source>
        <strain evidence="1">PC2</strain>
    </source>
</reference>
<sequence>MYTHDTPGRFSCEQLEIFAKADAMFGMSFPYMSEIHPSAARHSFSLFGQVLAHAARTPLRALARRKAPAGPVLAPR</sequence>
<protein>
    <submittedName>
        <fullName evidence="1">Uncharacterized protein</fullName>
    </submittedName>
</protein>
<gene>
    <name evidence="1" type="ORF">K2U94_04905</name>
</gene>
<proteinExistence type="predicted"/>
<accession>A0ABS9Z355</accession>
<evidence type="ECO:0000313" key="1">
    <source>
        <dbReference type="EMBL" id="MCI4682109.1"/>
    </source>
</evidence>
<dbReference type="RefSeq" id="WP_243066140.1">
    <property type="nucleotide sequence ID" value="NZ_JAIVFK010000002.1"/>
</dbReference>
<organism evidence="1 2">
    <name type="scientific">Candidatus Rhodoblastus alkanivorans</name>
    <dbReference type="NCBI Taxonomy" id="2954117"/>
    <lineage>
        <taxon>Bacteria</taxon>
        <taxon>Pseudomonadati</taxon>
        <taxon>Pseudomonadota</taxon>
        <taxon>Alphaproteobacteria</taxon>
        <taxon>Hyphomicrobiales</taxon>
        <taxon>Rhodoblastaceae</taxon>
        <taxon>Rhodoblastus</taxon>
    </lineage>
</organism>
<dbReference type="Proteomes" id="UP001139104">
    <property type="component" value="Unassembled WGS sequence"/>
</dbReference>
<keyword evidence="2" id="KW-1185">Reference proteome</keyword>
<dbReference type="EMBL" id="JAIVFP010000001">
    <property type="protein sequence ID" value="MCI4682109.1"/>
    <property type="molecule type" value="Genomic_DNA"/>
</dbReference>